<sequence length="301" mass="31307">MNDPRGPIPNPYDPTQFAPMNRPMMPPGPVPPSWPPMPPGPPPQRPNRGLLWALLAAVCVLAVISVVLTVMLVGRGEQDTAKSTAKTSTAATTSAAAPGKAPVPASAIERLLPSKDTMATAVDDDGLGVVRSGDSMDSATVVDAACQGVNFVAAGPVYAGSGWTAVRWQRWYSPADFDAPKLTHGLVLSVVTYPSAEAAGAMYTKQSQAWRGCVGRTANMRVTNTEENASDTFWTVGEVTDSDGLLQTTAISEGGGGWSCQNTLTVRNNVVAQANVCGDSIRAAAARDILSSITKQVDAAA</sequence>
<dbReference type="Pfam" id="PF14032">
    <property type="entry name" value="PknH_C"/>
    <property type="match status" value="1"/>
</dbReference>
<dbReference type="Gene3D" id="3.40.1000.70">
    <property type="entry name" value="PknH-like extracellular domain"/>
    <property type="match status" value="1"/>
</dbReference>
<feature type="compositionally biased region" description="Low complexity" evidence="1">
    <location>
        <begin position="81"/>
        <end position="97"/>
    </location>
</feature>
<keyword evidence="2" id="KW-0812">Transmembrane</keyword>
<name>A0ABU5Y551_9MYCO</name>
<evidence type="ECO:0000259" key="3">
    <source>
        <dbReference type="Pfam" id="PF14032"/>
    </source>
</evidence>
<evidence type="ECO:0000256" key="2">
    <source>
        <dbReference type="SAM" id="Phobius"/>
    </source>
</evidence>
<feature type="compositionally biased region" description="Pro residues" evidence="1">
    <location>
        <begin position="24"/>
        <end position="43"/>
    </location>
</feature>
<evidence type="ECO:0000313" key="5">
    <source>
        <dbReference type="Proteomes" id="UP001298593"/>
    </source>
</evidence>
<gene>
    <name evidence="4" type="ORF">KV113_21335</name>
</gene>
<evidence type="ECO:0000256" key="1">
    <source>
        <dbReference type="SAM" id="MobiDB-lite"/>
    </source>
</evidence>
<keyword evidence="5" id="KW-1185">Reference proteome</keyword>
<comment type="caution">
    <text evidence="4">The sequence shown here is derived from an EMBL/GenBank/DDBJ whole genome shotgun (WGS) entry which is preliminary data.</text>
</comment>
<protein>
    <submittedName>
        <fullName evidence="4">Sensor domain-containing protein</fullName>
    </submittedName>
</protein>
<reference evidence="4 5" key="1">
    <citation type="submission" date="2023-12" db="EMBL/GenBank/DDBJ databases">
        <title>Description of new species of Mycobacterium terrae complex isolated from sewage at the Sao Paulo Zoological Park Foundation in Brazil.</title>
        <authorList>
            <person name="Romagnoli C.L."/>
            <person name="Conceicao E.C."/>
            <person name="Machado E."/>
            <person name="Barreto L.B.P.F."/>
            <person name="Sharma A."/>
            <person name="Silva N.M."/>
            <person name="Marques L.E."/>
            <person name="Juliana M.A."/>
            <person name="Lourenco M.C.S."/>
            <person name="Digiampietri L.A."/>
            <person name="Suffys P.N."/>
            <person name="Viana-Niero C."/>
        </authorList>
    </citation>
    <scope>NUCLEOTIDE SEQUENCE [LARGE SCALE GENOMIC DNA]</scope>
    <source>
        <strain evidence="4 5">MYC340</strain>
    </source>
</reference>
<feature type="region of interest" description="Disordered" evidence="1">
    <location>
        <begin position="1"/>
        <end position="43"/>
    </location>
</feature>
<proteinExistence type="predicted"/>
<keyword evidence="2" id="KW-0472">Membrane</keyword>
<dbReference type="InterPro" id="IPR038232">
    <property type="entry name" value="PknH-like_Extracell_sf"/>
</dbReference>
<feature type="compositionally biased region" description="Pro residues" evidence="1">
    <location>
        <begin position="1"/>
        <end position="12"/>
    </location>
</feature>
<keyword evidence="2" id="KW-1133">Transmembrane helix</keyword>
<evidence type="ECO:0000313" key="4">
    <source>
        <dbReference type="EMBL" id="MEB3034085.1"/>
    </source>
</evidence>
<dbReference type="RefSeq" id="WP_224972968.1">
    <property type="nucleotide sequence ID" value="NZ_JAYJJU010000026.1"/>
</dbReference>
<dbReference type="InterPro" id="IPR026954">
    <property type="entry name" value="PknH-like_Extracell"/>
</dbReference>
<feature type="domain" description="PknH-like extracellular" evidence="3">
    <location>
        <begin position="103"/>
        <end position="286"/>
    </location>
</feature>
<accession>A0ABU5Y551</accession>
<feature type="transmembrane region" description="Helical" evidence="2">
    <location>
        <begin position="50"/>
        <end position="73"/>
    </location>
</feature>
<dbReference type="EMBL" id="JAYJJU010000026">
    <property type="protein sequence ID" value="MEB3034085.1"/>
    <property type="molecule type" value="Genomic_DNA"/>
</dbReference>
<organism evidence="4 5">
    <name type="scientific">[Mycobacterium] nativiensis</name>
    <dbReference type="NCBI Taxonomy" id="2855503"/>
    <lineage>
        <taxon>Bacteria</taxon>
        <taxon>Bacillati</taxon>
        <taxon>Actinomycetota</taxon>
        <taxon>Actinomycetes</taxon>
        <taxon>Mycobacteriales</taxon>
        <taxon>Mycobacteriaceae</taxon>
        <taxon>Mycolicibacter</taxon>
    </lineage>
</organism>
<feature type="region of interest" description="Disordered" evidence="1">
    <location>
        <begin position="78"/>
        <end position="102"/>
    </location>
</feature>
<dbReference type="Proteomes" id="UP001298593">
    <property type="component" value="Unassembled WGS sequence"/>
</dbReference>